<gene>
    <name evidence="6" type="ORF">DN068_11205</name>
</gene>
<name>A0A2W2ACF2_9BACT</name>
<evidence type="ECO:0000256" key="4">
    <source>
        <dbReference type="SAM" id="SignalP"/>
    </source>
</evidence>
<evidence type="ECO:0000256" key="2">
    <source>
        <dbReference type="ARBA" id="ARBA00023136"/>
    </source>
</evidence>
<comment type="caution">
    <text evidence="6">The sequence shown here is derived from an EMBL/GenBank/DDBJ whole genome shotgun (WGS) entry which is preliminary data.</text>
</comment>
<reference evidence="6 7" key="1">
    <citation type="submission" date="2018-06" db="EMBL/GenBank/DDBJ databases">
        <title>Mucibacter soli gen. nov., sp. nov., a new member of the family Chitinophagaceae producing mucin.</title>
        <authorList>
            <person name="Kim M.-K."/>
            <person name="Park S."/>
            <person name="Kim T.-S."/>
            <person name="Joung Y."/>
            <person name="Han J.-H."/>
            <person name="Kim S.B."/>
        </authorList>
    </citation>
    <scope>NUCLEOTIDE SEQUENCE [LARGE SCALE GENOMIC DNA]</scope>
    <source>
        <strain evidence="6 7">R1-15</strain>
    </source>
</reference>
<comment type="subcellular location">
    <subcellularLocation>
        <location evidence="1">Cell outer membrane</location>
    </subcellularLocation>
</comment>
<dbReference type="RefSeq" id="WP_110999003.1">
    <property type="nucleotide sequence ID" value="NZ_QKTW01000016.1"/>
</dbReference>
<feature type="domain" description="Outer membrane protein beta-barrel" evidence="5">
    <location>
        <begin position="465"/>
        <end position="767"/>
    </location>
</feature>
<feature type="chain" id="PRO_5016115594" description="Outer membrane protein beta-barrel domain-containing protein" evidence="4">
    <location>
        <begin position="23"/>
        <end position="937"/>
    </location>
</feature>
<dbReference type="SUPFAM" id="SSF56935">
    <property type="entry name" value="Porins"/>
    <property type="match status" value="1"/>
</dbReference>
<dbReference type="GO" id="GO:0009279">
    <property type="term" value="C:cell outer membrane"/>
    <property type="evidence" value="ECO:0007669"/>
    <property type="project" value="UniProtKB-SubCell"/>
</dbReference>
<proteinExistence type="predicted"/>
<dbReference type="InterPro" id="IPR008969">
    <property type="entry name" value="CarboxyPept-like_regulatory"/>
</dbReference>
<keyword evidence="3" id="KW-0998">Cell outer membrane</keyword>
<organism evidence="6 7">
    <name type="scientific">Taibaiella soli</name>
    <dbReference type="NCBI Taxonomy" id="1649169"/>
    <lineage>
        <taxon>Bacteria</taxon>
        <taxon>Pseudomonadati</taxon>
        <taxon>Bacteroidota</taxon>
        <taxon>Chitinophagia</taxon>
        <taxon>Chitinophagales</taxon>
        <taxon>Chitinophagaceae</taxon>
        <taxon>Taibaiella</taxon>
    </lineage>
</organism>
<dbReference type="InterPro" id="IPR041700">
    <property type="entry name" value="OMP_b-brl_3"/>
</dbReference>
<keyword evidence="7" id="KW-1185">Reference proteome</keyword>
<evidence type="ECO:0000313" key="6">
    <source>
        <dbReference type="EMBL" id="PZF72971.1"/>
    </source>
</evidence>
<dbReference type="EMBL" id="QKTW01000016">
    <property type="protein sequence ID" value="PZF72971.1"/>
    <property type="molecule type" value="Genomic_DNA"/>
</dbReference>
<dbReference type="OrthoDB" id="606930at2"/>
<evidence type="ECO:0000256" key="3">
    <source>
        <dbReference type="ARBA" id="ARBA00023237"/>
    </source>
</evidence>
<dbReference type="Gene3D" id="2.40.170.20">
    <property type="entry name" value="TonB-dependent receptor, beta-barrel domain"/>
    <property type="match status" value="1"/>
</dbReference>
<evidence type="ECO:0000259" key="5">
    <source>
        <dbReference type="Pfam" id="PF14905"/>
    </source>
</evidence>
<dbReference type="InterPro" id="IPR036942">
    <property type="entry name" value="Beta-barrel_TonB_sf"/>
</dbReference>
<dbReference type="Proteomes" id="UP000248745">
    <property type="component" value="Unassembled WGS sequence"/>
</dbReference>
<dbReference type="SUPFAM" id="SSF49464">
    <property type="entry name" value="Carboxypeptidase regulatory domain-like"/>
    <property type="match status" value="1"/>
</dbReference>
<keyword evidence="4" id="KW-0732">Signal</keyword>
<keyword evidence="2" id="KW-0472">Membrane</keyword>
<accession>A0A2W2ACF2</accession>
<dbReference type="Pfam" id="PF13620">
    <property type="entry name" value="CarboxypepD_reg"/>
    <property type="match status" value="1"/>
</dbReference>
<sequence>MHNYRNPLLVFILLVLPFLSKAQSHAFSISGSVADTFNNAQLPHASVTLLRAEDSVLATFTRTNEQGQFSLHPSKGGKFILMISFPGFADYIDIVKLNEKNSVDMGIVPMVSKTHLLQEIVVKQQIAAIKVKGDTTEYMADSFKVKENATVEDLLKKLPGIQVDKNGQVTAQGEQVAKILVDGEEFFSDDPAVVTKGLQANAVERVQVFDKKSDQAEFTGIDDGQKTKTINLQLKEDKKKGYFGKLNAGGGTDQYYENQGMLNAFKGKRQISAFGIISNTDKVGLGWQDRQKYGADNNTITGVNEDGGIYTSFTSDDDFTSWDGNYGGQGLPKVWTGGIHFADKWGKDDAYHTTGNYRYAKQNLEVEGNTTTEYTIPESRYFTNEHSNKFSSGQRHEADGMFEWKIDTTSSLKVTVNGGYRETQTSTDYQTQAISNDADTSYNSHRTLTSNANSKNFDATMLYRKKFAKKGRTLSINFNENYRENASDGFLNSFTHYYATGRDSAIDQHKVNNSANLVFKGKATYTEPISKVTFLELNYSVGVNNSNATKSSYDKQPSGDYTDSLNPMYSSDYMYNILQNSGGASFRFVYKKVNFAFGGDMSNTAYKQKNLSTDTLYHRSYEYSYNNFFPRINFNYKPNKQSSVNLNYYGSSKQPTIDQIQPLRDNTDPLNVPIGNPGLTQQFNHTVAARYNFYKVMNGEYLWSNASYTYINNAISRADNVNPDGTRSYQYINVQGNYNGYLYLGYNVKVKAVRIGARINTNVNRSKTFVNGVENISNNNGYGIDFDFNYDIENKLSIYFTPGVGYSDNKSTISTYTTSYWYTGNDLTVTYQLPKKIELGTYISWYMRQRTPGFEENTSVVRWNAYISKKLLKKDQLEIRASVFDILNQNMGINRYAQNNYVTQTNFNTIRRYGLFSVIWNFSHTPMSAPQNNDSNK</sequence>
<feature type="signal peptide" evidence="4">
    <location>
        <begin position="1"/>
        <end position="22"/>
    </location>
</feature>
<evidence type="ECO:0000256" key="1">
    <source>
        <dbReference type="ARBA" id="ARBA00004442"/>
    </source>
</evidence>
<protein>
    <recommendedName>
        <fullName evidence="5">Outer membrane protein beta-barrel domain-containing protein</fullName>
    </recommendedName>
</protein>
<evidence type="ECO:0000313" key="7">
    <source>
        <dbReference type="Proteomes" id="UP000248745"/>
    </source>
</evidence>
<dbReference type="Pfam" id="PF14905">
    <property type="entry name" value="OMP_b-brl_3"/>
    <property type="match status" value="1"/>
</dbReference>
<dbReference type="AlphaFoldDB" id="A0A2W2ACF2"/>